<sequence>MNSSESLQQPLTHEELGLLEGFLLSDSTPEESLSSIEMLDGYMTALVVGPEEIDPELWMPFIWDQENDAAPFFSSEEEEKMIKELLLRHMNSIAIQFNEAAEEFLPLFEQYTYNDEEEKNTAIEDWALGFTVGMELKHESWAPLLLDEESAMLVLPMFVLGKITDDFDNLPEEEILDLINLLPGFVIKIYHYWREGNS</sequence>
<dbReference type="Pfam" id="PF03695">
    <property type="entry name" value="UPF0149"/>
    <property type="match status" value="1"/>
</dbReference>
<dbReference type="InterPro" id="IPR011978">
    <property type="entry name" value="YgfB-like"/>
</dbReference>
<evidence type="ECO:0000313" key="1">
    <source>
        <dbReference type="EMBL" id="EAT58365.1"/>
    </source>
</evidence>
<dbReference type="InterPro" id="IPR036255">
    <property type="entry name" value="YgfB-like_sf"/>
</dbReference>
<keyword evidence="2" id="KW-1185">Reference proteome</keyword>
<reference evidence="1 2" key="2">
    <citation type="submission" date="2006-07" db="EMBL/GenBank/DDBJ databases">
        <title>Sequencing of the draft genome and assembly of Chlorobium ferroxidans DSM 13031.</title>
        <authorList>
            <consortium name="US DOE Joint Genome Institute (JGI-PGF)"/>
            <person name="Copeland A."/>
            <person name="Lucas S."/>
            <person name="Lapidus A."/>
            <person name="Barry K."/>
            <person name="Glavina del Rio T."/>
            <person name="Dalin E."/>
            <person name="Tice H."/>
            <person name="Bruce D."/>
            <person name="Pitluck S."/>
            <person name="Richardson P."/>
        </authorList>
    </citation>
    <scope>NUCLEOTIDE SEQUENCE [LARGE SCALE GENOMIC DNA]</scope>
    <source>
        <strain evidence="1 2">DSM 13031</strain>
    </source>
</reference>
<dbReference type="RefSeq" id="WP_006367051.1">
    <property type="nucleotide sequence ID" value="NZ_AASE01000022.1"/>
</dbReference>
<reference evidence="1 2" key="1">
    <citation type="submission" date="2006-07" db="EMBL/GenBank/DDBJ databases">
        <title>Annotation of the draft genome assembly of Chlorobium ferroxidans DSM 13031.</title>
        <authorList>
            <consortium name="US DOE Joint Genome Institute (JGI-ORNL)"/>
            <person name="Larimer F."/>
            <person name="Land M."/>
            <person name="Hauser L."/>
        </authorList>
    </citation>
    <scope>NUCLEOTIDE SEQUENCE [LARGE SCALE GENOMIC DNA]</scope>
    <source>
        <strain evidence="1 2">DSM 13031</strain>
    </source>
</reference>
<name>Q0YPW4_9CHLB</name>
<organism evidence="1 2">
    <name type="scientific">Chlorobium ferrooxidans DSM 13031</name>
    <dbReference type="NCBI Taxonomy" id="377431"/>
    <lineage>
        <taxon>Bacteria</taxon>
        <taxon>Pseudomonadati</taxon>
        <taxon>Chlorobiota</taxon>
        <taxon>Chlorobiia</taxon>
        <taxon>Chlorobiales</taxon>
        <taxon>Chlorobiaceae</taxon>
        <taxon>Chlorobium/Pelodictyon group</taxon>
        <taxon>Chlorobium</taxon>
    </lineage>
</organism>
<comment type="caution">
    <text evidence="1">The sequence shown here is derived from an EMBL/GenBank/DDBJ whole genome shotgun (WGS) entry which is preliminary data.</text>
</comment>
<proteinExistence type="predicted"/>
<evidence type="ECO:0000313" key="2">
    <source>
        <dbReference type="Proteomes" id="UP000004162"/>
    </source>
</evidence>
<dbReference type="OrthoDB" id="570299at2"/>
<dbReference type="AlphaFoldDB" id="Q0YPW4"/>
<accession>Q0YPW4</accession>
<dbReference type="Gene3D" id="1.20.120.740">
    <property type="entry name" value="YgfB uncharacterised protein family UPF0149, PF03695"/>
    <property type="match status" value="1"/>
</dbReference>
<dbReference type="Proteomes" id="UP000004162">
    <property type="component" value="Unassembled WGS sequence"/>
</dbReference>
<dbReference type="EMBL" id="AASE01000022">
    <property type="protein sequence ID" value="EAT58365.1"/>
    <property type="molecule type" value="Genomic_DNA"/>
</dbReference>
<gene>
    <name evidence="1" type="ORF">CferDRAFT_0413</name>
</gene>
<protein>
    <submittedName>
        <fullName evidence="1">YgfB and YecA</fullName>
    </submittedName>
</protein>
<dbReference type="NCBIfam" id="TIGR02292">
    <property type="entry name" value="ygfB_yecA"/>
    <property type="match status" value="1"/>
</dbReference>
<dbReference type="SUPFAM" id="SSF101327">
    <property type="entry name" value="YgfB-like"/>
    <property type="match status" value="1"/>
</dbReference>